<dbReference type="Pfam" id="PF02518">
    <property type="entry name" value="HATPase_c"/>
    <property type="match status" value="1"/>
</dbReference>
<dbReference type="Pfam" id="PF02895">
    <property type="entry name" value="H-kinase_dim"/>
    <property type="match status" value="1"/>
</dbReference>
<dbReference type="InterPro" id="IPR036097">
    <property type="entry name" value="HisK_dim/P_sf"/>
</dbReference>
<dbReference type="Gene3D" id="1.10.287.560">
    <property type="entry name" value="Histidine kinase CheA-like, homodimeric domain"/>
    <property type="match status" value="1"/>
</dbReference>
<comment type="caution">
    <text evidence="17">The sequence shown here is derived from an EMBL/GenBank/DDBJ whole genome shotgun (WGS) entry which is preliminary data.</text>
</comment>
<evidence type="ECO:0000259" key="14">
    <source>
        <dbReference type="PROSITE" id="PS50109"/>
    </source>
</evidence>
<dbReference type="GO" id="GO:0006935">
    <property type="term" value="P:chemotaxis"/>
    <property type="evidence" value="ECO:0007669"/>
    <property type="project" value="UniProtKB-KW"/>
</dbReference>
<dbReference type="Pfam" id="PF01584">
    <property type="entry name" value="CheW"/>
    <property type="match status" value="1"/>
</dbReference>
<dbReference type="InterPro" id="IPR037006">
    <property type="entry name" value="CheA-like_homodim_sf"/>
</dbReference>
<dbReference type="SUPFAM" id="SSF50341">
    <property type="entry name" value="CheW-like"/>
    <property type="match status" value="1"/>
</dbReference>
<dbReference type="InterPro" id="IPR004105">
    <property type="entry name" value="CheA-like_dim"/>
</dbReference>
<dbReference type="EC" id="2.7.13.3" evidence="2"/>
<dbReference type="SMART" id="SM00387">
    <property type="entry name" value="HATPase_c"/>
    <property type="match status" value="1"/>
</dbReference>
<comment type="function">
    <text evidence="11">Involved in the transmission of sensory signals from the chemoreceptors to the flagellar motors. CheA is autophosphorylated; it can transfer its phosphate group to either CheB or CheY.</text>
</comment>
<reference evidence="17 18" key="1">
    <citation type="submission" date="2024-04" db="EMBL/GenBank/DDBJ databases">
        <title>Novel genus in family Flammeovirgaceae.</title>
        <authorList>
            <person name="Nguyen T.H."/>
            <person name="Vuong T.Q."/>
            <person name="Le H."/>
            <person name="Kim S.-G."/>
        </authorList>
    </citation>
    <scope>NUCLEOTIDE SEQUENCE [LARGE SCALE GENOMIC DNA]</scope>
    <source>
        <strain evidence="17 18">JCM 23209</strain>
    </source>
</reference>
<evidence type="ECO:0000256" key="2">
    <source>
        <dbReference type="ARBA" id="ARBA00012438"/>
    </source>
</evidence>
<evidence type="ECO:0000256" key="5">
    <source>
        <dbReference type="ARBA" id="ARBA00022553"/>
    </source>
</evidence>
<organism evidence="17 18">
    <name type="scientific">Rapidithrix thailandica</name>
    <dbReference type="NCBI Taxonomy" id="413964"/>
    <lineage>
        <taxon>Bacteria</taxon>
        <taxon>Pseudomonadati</taxon>
        <taxon>Bacteroidota</taxon>
        <taxon>Cytophagia</taxon>
        <taxon>Cytophagales</taxon>
        <taxon>Flammeovirgaceae</taxon>
        <taxon>Rapidithrix</taxon>
    </lineage>
</organism>
<keyword evidence="8" id="KW-0418">Kinase</keyword>
<evidence type="ECO:0000256" key="3">
    <source>
        <dbReference type="ARBA" id="ARBA00021495"/>
    </source>
</evidence>
<dbReference type="InterPro" id="IPR005467">
    <property type="entry name" value="His_kinase_dom"/>
</dbReference>
<gene>
    <name evidence="17" type="ORF">AAG747_19615</name>
</gene>
<evidence type="ECO:0000256" key="9">
    <source>
        <dbReference type="ARBA" id="ARBA00022840"/>
    </source>
</evidence>
<dbReference type="InterPro" id="IPR051315">
    <property type="entry name" value="Bact_Chemotaxis_CheA"/>
</dbReference>
<dbReference type="SUPFAM" id="SSF47384">
    <property type="entry name" value="Homodimeric domain of signal transducing histidine kinase"/>
    <property type="match status" value="1"/>
</dbReference>
<dbReference type="Gene3D" id="2.30.30.40">
    <property type="entry name" value="SH3 Domains"/>
    <property type="match status" value="1"/>
</dbReference>
<keyword evidence="4" id="KW-0145">Chemotaxis</keyword>
<sequence length="605" mass="67401">MSAKSDEYKELFLSEALEYYEEVNQLLTALEKNPTDSKIINSIFRIVHTLKGNAAGLGFDDIAEFAHTIEDLFGEVKENKLILGEQTFSLVFRAVDVLGNLIEALKIDKQVRYKGIRTKLQLIINQSKGNEKSNPAPEKTKVATDTVLTESSSKDPVKEEGQAAHTESNIKEKPKEITREKSRESNREEPLQNGIKFSEIIQVPVKKLDEMLNLVGELVIERDRMIATHLDDHTDNSYSRLNRISSDLQYSVMNARLVQVGFLFKKFHRVVRDVAALEHKKVELLLKGTETEIDRNILQAISDSLIHLIRNAVSHGIETTEERHKSGKTEFGTITLEAKNLNDSVVIEVRDDGKGIDLKKVCEKAINRKLITQEVVNKLTDQEVLRFIFEAGFSTAETISTVSGRGVGMDVVKRSIESVGGNISVETTQGKGSVFKLLLPASMAVRGTLLFELSKSVYAIPLSYTEAVISIKKKEIHKVGKGLMTKHLDKTVSVVFLKDLFGASSDDLAKGKSYLHHSFDNIADNANLEIVVVTYHDWTMGLVVDKLQQQKEIVEKPLKKPADTSSFISGVTILGDGNVCLVVNISAIANFIFRSTYLSDRELSG</sequence>
<evidence type="ECO:0000256" key="6">
    <source>
        <dbReference type="ARBA" id="ARBA00022679"/>
    </source>
</evidence>
<dbReference type="Pfam" id="PF01627">
    <property type="entry name" value="Hpt"/>
    <property type="match status" value="1"/>
</dbReference>
<evidence type="ECO:0000259" key="16">
    <source>
        <dbReference type="PROSITE" id="PS50894"/>
    </source>
</evidence>
<keyword evidence="6 17" id="KW-0808">Transferase</keyword>
<evidence type="ECO:0000256" key="8">
    <source>
        <dbReference type="ARBA" id="ARBA00022777"/>
    </source>
</evidence>
<dbReference type="FunFam" id="3.30.565.10:FF:000016">
    <property type="entry name" value="Chemotaxis protein CheA, putative"/>
    <property type="match status" value="1"/>
</dbReference>
<feature type="domain" description="CheW-like" evidence="15">
    <location>
        <begin position="445"/>
        <end position="594"/>
    </location>
</feature>
<dbReference type="GO" id="GO:0005737">
    <property type="term" value="C:cytoplasm"/>
    <property type="evidence" value="ECO:0007669"/>
    <property type="project" value="InterPro"/>
</dbReference>
<dbReference type="PROSITE" id="PS50894">
    <property type="entry name" value="HPT"/>
    <property type="match status" value="1"/>
</dbReference>
<dbReference type="SMART" id="SM00073">
    <property type="entry name" value="HPT"/>
    <property type="match status" value="1"/>
</dbReference>
<dbReference type="InterPro" id="IPR036890">
    <property type="entry name" value="HATPase_C_sf"/>
</dbReference>
<protein>
    <recommendedName>
        <fullName evidence="3">Chemotaxis protein CheA</fullName>
        <ecNumber evidence="2">2.7.13.3</ecNumber>
    </recommendedName>
</protein>
<dbReference type="PANTHER" id="PTHR43395">
    <property type="entry name" value="SENSOR HISTIDINE KINASE CHEA"/>
    <property type="match status" value="1"/>
</dbReference>
<proteinExistence type="predicted"/>
<dbReference type="PROSITE" id="PS50109">
    <property type="entry name" value="HIS_KIN"/>
    <property type="match status" value="1"/>
</dbReference>
<dbReference type="Gene3D" id="1.20.120.160">
    <property type="entry name" value="HPT domain"/>
    <property type="match status" value="1"/>
</dbReference>
<evidence type="ECO:0000256" key="12">
    <source>
        <dbReference type="PROSITE-ProRule" id="PRU00110"/>
    </source>
</evidence>
<evidence type="ECO:0000313" key="18">
    <source>
        <dbReference type="Proteomes" id="UP001403385"/>
    </source>
</evidence>
<dbReference type="RefSeq" id="WP_346822916.1">
    <property type="nucleotide sequence ID" value="NZ_JBDKWZ010000012.1"/>
</dbReference>
<evidence type="ECO:0000256" key="10">
    <source>
        <dbReference type="ARBA" id="ARBA00023012"/>
    </source>
</evidence>
<dbReference type="InterPro" id="IPR036641">
    <property type="entry name" value="HPT_dom_sf"/>
</dbReference>
<dbReference type="Proteomes" id="UP001403385">
    <property type="component" value="Unassembled WGS sequence"/>
</dbReference>
<evidence type="ECO:0000256" key="1">
    <source>
        <dbReference type="ARBA" id="ARBA00000085"/>
    </source>
</evidence>
<feature type="compositionally biased region" description="Basic and acidic residues" evidence="13">
    <location>
        <begin position="152"/>
        <end position="190"/>
    </location>
</feature>
<evidence type="ECO:0000259" key="15">
    <source>
        <dbReference type="PROSITE" id="PS50851"/>
    </source>
</evidence>
<evidence type="ECO:0000256" key="7">
    <source>
        <dbReference type="ARBA" id="ARBA00022741"/>
    </source>
</evidence>
<feature type="modified residue" description="Phosphohistidine" evidence="12">
    <location>
        <position position="48"/>
    </location>
</feature>
<name>A0AAW9RYY8_9BACT</name>
<dbReference type="InterPro" id="IPR002545">
    <property type="entry name" value="CheW-lke_dom"/>
</dbReference>
<dbReference type="SUPFAM" id="SSF47226">
    <property type="entry name" value="Histidine-containing phosphotransfer domain, HPT domain"/>
    <property type="match status" value="1"/>
</dbReference>
<dbReference type="InterPro" id="IPR004358">
    <property type="entry name" value="Sig_transdc_His_kin-like_C"/>
</dbReference>
<dbReference type="SUPFAM" id="SSF55874">
    <property type="entry name" value="ATPase domain of HSP90 chaperone/DNA topoisomerase II/histidine kinase"/>
    <property type="match status" value="1"/>
</dbReference>
<keyword evidence="5 12" id="KW-0597">Phosphoprotein</keyword>
<dbReference type="InterPro" id="IPR003594">
    <property type="entry name" value="HATPase_dom"/>
</dbReference>
<dbReference type="GO" id="GO:0000155">
    <property type="term" value="F:phosphorelay sensor kinase activity"/>
    <property type="evidence" value="ECO:0007669"/>
    <property type="project" value="InterPro"/>
</dbReference>
<keyword evidence="18" id="KW-1185">Reference proteome</keyword>
<keyword evidence="10" id="KW-0902">Two-component regulatory system</keyword>
<evidence type="ECO:0000256" key="13">
    <source>
        <dbReference type="SAM" id="MobiDB-lite"/>
    </source>
</evidence>
<dbReference type="EMBL" id="JBDKWZ010000012">
    <property type="protein sequence ID" value="MEN7550137.1"/>
    <property type="molecule type" value="Genomic_DNA"/>
</dbReference>
<keyword evidence="7" id="KW-0547">Nucleotide-binding</keyword>
<dbReference type="AlphaFoldDB" id="A0AAW9RYY8"/>
<evidence type="ECO:0000313" key="17">
    <source>
        <dbReference type="EMBL" id="MEN7550137.1"/>
    </source>
</evidence>
<dbReference type="InterPro" id="IPR036061">
    <property type="entry name" value="CheW-like_dom_sf"/>
</dbReference>
<dbReference type="CDD" id="cd00088">
    <property type="entry name" value="HPT"/>
    <property type="match status" value="1"/>
</dbReference>
<dbReference type="SMART" id="SM01231">
    <property type="entry name" value="H-kinase_dim"/>
    <property type="match status" value="1"/>
</dbReference>
<evidence type="ECO:0000256" key="11">
    <source>
        <dbReference type="ARBA" id="ARBA00035100"/>
    </source>
</evidence>
<feature type="region of interest" description="Disordered" evidence="13">
    <location>
        <begin position="128"/>
        <end position="190"/>
    </location>
</feature>
<evidence type="ECO:0000256" key="4">
    <source>
        <dbReference type="ARBA" id="ARBA00022500"/>
    </source>
</evidence>
<dbReference type="PROSITE" id="PS50851">
    <property type="entry name" value="CHEW"/>
    <property type="match status" value="1"/>
</dbReference>
<accession>A0AAW9RYY8</accession>
<dbReference type="Gene3D" id="3.30.565.10">
    <property type="entry name" value="Histidine kinase-like ATPase, C-terminal domain"/>
    <property type="match status" value="1"/>
</dbReference>
<dbReference type="PANTHER" id="PTHR43395:SF10">
    <property type="entry name" value="CHEMOTAXIS PROTEIN CHEA"/>
    <property type="match status" value="1"/>
</dbReference>
<feature type="domain" description="Histidine kinase" evidence="14">
    <location>
        <begin position="196"/>
        <end position="443"/>
    </location>
</feature>
<dbReference type="SMART" id="SM00260">
    <property type="entry name" value="CheW"/>
    <property type="match status" value="1"/>
</dbReference>
<keyword evidence="9" id="KW-0067">ATP-binding</keyword>
<dbReference type="PRINTS" id="PR00344">
    <property type="entry name" value="BCTRLSENSOR"/>
</dbReference>
<comment type="catalytic activity">
    <reaction evidence="1">
        <text>ATP + protein L-histidine = ADP + protein N-phospho-L-histidine.</text>
        <dbReference type="EC" id="2.7.13.3"/>
    </reaction>
</comment>
<dbReference type="InterPro" id="IPR008207">
    <property type="entry name" value="Sig_transdc_His_kin_Hpt_dom"/>
</dbReference>
<feature type="domain" description="HPt" evidence="16">
    <location>
        <begin position="1"/>
        <end position="105"/>
    </location>
</feature>
<dbReference type="GO" id="GO:0005524">
    <property type="term" value="F:ATP binding"/>
    <property type="evidence" value="ECO:0007669"/>
    <property type="project" value="UniProtKB-KW"/>
</dbReference>